<proteinExistence type="predicted"/>
<sequence length="99" mass="11097">MLVLAVYILLFPSTMVAKAISLKLHLLPQVIFSCSLQGVVLCSHKLFMVIGSFEDAMMVGQEHEEQEGFNGKVDGENEKDESAIFVFWRRSCLVDASSW</sequence>
<name>A0ACB9HCC1_9ASTR</name>
<reference evidence="1 2" key="2">
    <citation type="journal article" date="2022" name="Mol. Ecol. Resour.">
        <title>The genomes of chicory, endive, great burdock and yacon provide insights into Asteraceae paleo-polyploidization history and plant inulin production.</title>
        <authorList>
            <person name="Fan W."/>
            <person name="Wang S."/>
            <person name="Wang H."/>
            <person name="Wang A."/>
            <person name="Jiang F."/>
            <person name="Liu H."/>
            <person name="Zhao H."/>
            <person name="Xu D."/>
            <person name="Zhang Y."/>
        </authorList>
    </citation>
    <scope>NUCLEOTIDE SEQUENCE [LARGE SCALE GENOMIC DNA]</scope>
    <source>
        <strain evidence="2">cv. Yunnan</strain>
        <tissue evidence="1">Leaves</tissue>
    </source>
</reference>
<dbReference type="Proteomes" id="UP001056120">
    <property type="component" value="Linkage Group LG12"/>
</dbReference>
<evidence type="ECO:0000313" key="2">
    <source>
        <dbReference type="Proteomes" id="UP001056120"/>
    </source>
</evidence>
<gene>
    <name evidence="1" type="ORF">L1987_35988</name>
</gene>
<keyword evidence="2" id="KW-1185">Reference proteome</keyword>
<protein>
    <submittedName>
        <fullName evidence="1">Uncharacterized protein</fullName>
    </submittedName>
</protein>
<organism evidence="1 2">
    <name type="scientific">Smallanthus sonchifolius</name>
    <dbReference type="NCBI Taxonomy" id="185202"/>
    <lineage>
        <taxon>Eukaryota</taxon>
        <taxon>Viridiplantae</taxon>
        <taxon>Streptophyta</taxon>
        <taxon>Embryophyta</taxon>
        <taxon>Tracheophyta</taxon>
        <taxon>Spermatophyta</taxon>
        <taxon>Magnoliopsida</taxon>
        <taxon>eudicotyledons</taxon>
        <taxon>Gunneridae</taxon>
        <taxon>Pentapetalae</taxon>
        <taxon>asterids</taxon>
        <taxon>campanulids</taxon>
        <taxon>Asterales</taxon>
        <taxon>Asteraceae</taxon>
        <taxon>Asteroideae</taxon>
        <taxon>Heliantheae alliance</taxon>
        <taxon>Millerieae</taxon>
        <taxon>Smallanthus</taxon>
    </lineage>
</organism>
<reference evidence="2" key="1">
    <citation type="journal article" date="2022" name="Mol. Ecol. Resour.">
        <title>The genomes of chicory, endive, great burdock and yacon provide insights into Asteraceae palaeo-polyploidization history and plant inulin production.</title>
        <authorList>
            <person name="Fan W."/>
            <person name="Wang S."/>
            <person name="Wang H."/>
            <person name="Wang A."/>
            <person name="Jiang F."/>
            <person name="Liu H."/>
            <person name="Zhao H."/>
            <person name="Xu D."/>
            <person name="Zhang Y."/>
        </authorList>
    </citation>
    <scope>NUCLEOTIDE SEQUENCE [LARGE SCALE GENOMIC DNA]</scope>
    <source>
        <strain evidence="2">cv. Yunnan</strain>
    </source>
</reference>
<dbReference type="EMBL" id="CM042029">
    <property type="protein sequence ID" value="KAI3793369.1"/>
    <property type="molecule type" value="Genomic_DNA"/>
</dbReference>
<accession>A0ACB9HCC1</accession>
<comment type="caution">
    <text evidence="1">The sequence shown here is derived from an EMBL/GenBank/DDBJ whole genome shotgun (WGS) entry which is preliminary data.</text>
</comment>
<evidence type="ECO:0000313" key="1">
    <source>
        <dbReference type="EMBL" id="KAI3793369.1"/>
    </source>
</evidence>